<accession>A0A9D1PJJ4</accession>
<feature type="transmembrane region" description="Helical" evidence="7">
    <location>
        <begin position="175"/>
        <end position="194"/>
    </location>
</feature>
<reference evidence="9" key="2">
    <citation type="submission" date="2021-04" db="EMBL/GenBank/DDBJ databases">
        <authorList>
            <person name="Gilroy R."/>
        </authorList>
    </citation>
    <scope>NUCLEOTIDE SEQUENCE</scope>
    <source>
        <strain evidence="9">CHK193-4272</strain>
    </source>
</reference>
<evidence type="ECO:0000256" key="5">
    <source>
        <dbReference type="ARBA" id="ARBA00022989"/>
    </source>
</evidence>
<feature type="transmembrane region" description="Helical" evidence="7">
    <location>
        <begin position="17"/>
        <end position="36"/>
    </location>
</feature>
<comment type="subcellular location">
    <subcellularLocation>
        <location evidence="1">Cell membrane</location>
        <topology evidence="1">Multi-pass membrane protein</topology>
    </subcellularLocation>
</comment>
<keyword evidence="3" id="KW-1003">Cell membrane</keyword>
<comment type="pathway">
    <text evidence="2">Cell wall biogenesis; lipoteichoic acid biosynthesis.</text>
</comment>
<dbReference type="GO" id="GO:0005886">
    <property type="term" value="C:plasma membrane"/>
    <property type="evidence" value="ECO:0007669"/>
    <property type="project" value="UniProtKB-SubCell"/>
</dbReference>
<dbReference type="AlphaFoldDB" id="A0A9D1PJJ4"/>
<organism evidence="9 10">
    <name type="scientific">Candidatus Butyricicoccus avistercoris</name>
    <dbReference type="NCBI Taxonomy" id="2838518"/>
    <lineage>
        <taxon>Bacteria</taxon>
        <taxon>Bacillati</taxon>
        <taxon>Bacillota</taxon>
        <taxon>Clostridia</taxon>
        <taxon>Eubacteriales</taxon>
        <taxon>Butyricicoccaceae</taxon>
        <taxon>Butyricicoccus</taxon>
    </lineage>
</organism>
<dbReference type="PANTHER" id="PTHR47371:SF3">
    <property type="entry name" value="PHOSPHOGLYCEROL TRANSFERASE I"/>
    <property type="match status" value="1"/>
</dbReference>
<proteinExistence type="predicted"/>
<reference evidence="9" key="1">
    <citation type="journal article" date="2021" name="PeerJ">
        <title>Extensive microbial diversity within the chicken gut microbiome revealed by metagenomics and culture.</title>
        <authorList>
            <person name="Gilroy R."/>
            <person name="Ravi A."/>
            <person name="Getino M."/>
            <person name="Pursley I."/>
            <person name="Horton D.L."/>
            <person name="Alikhan N.F."/>
            <person name="Baker D."/>
            <person name="Gharbi K."/>
            <person name="Hall N."/>
            <person name="Watson M."/>
            <person name="Adriaenssens E.M."/>
            <person name="Foster-Nyarko E."/>
            <person name="Jarju S."/>
            <person name="Secka A."/>
            <person name="Antonio M."/>
            <person name="Oren A."/>
            <person name="Chaudhuri R.R."/>
            <person name="La Ragione R."/>
            <person name="Hildebrand F."/>
            <person name="Pallen M.J."/>
        </authorList>
    </citation>
    <scope>NUCLEOTIDE SEQUENCE</scope>
    <source>
        <strain evidence="9">CHK193-4272</strain>
    </source>
</reference>
<evidence type="ECO:0000313" key="9">
    <source>
        <dbReference type="EMBL" id="HIV62276.1"/>
    </source>
</evidence>
<name>A0A9D1PJJ4_9FIRM</name>
<protein>
    <submittedName>
        <fullName evidence="9">LTA synthase family protein</fullName>
    </submittedName>
</protein>
<evidence type="ECO:0000256" key="6">
    <source>
        <dbReference type="ARBA" id="ARBA00023136"/>
    </source>
</evidence>
<evidence type="ECO:0000256" key="3">
    <source>
        <dbReference type="ARBA" id="ARBA00022475"/>
    </source>
</evidence>
<feature type="transmembrane region" description="Helical" evidence="7">
    <location>
        <begin position="126"/>
        <end position="143"/>
    </location>
</feature>
<dbReference type="InterPro" id="IPR000917">
    <property type="entry name" value="Sulfatase_N"/>
</dbReference>
<evidence type="ECO:0000259" key="8">
    <source>
        <dbReference type="Pfam" id="PF00884"/>
    </source>
</evidence>
<evidence type="ECO:0000256" key="4">
    <source>
        <dbReference type="ARBA" id="ARBA00022692"/>
    </source>
</evidence>
<feature type="domain" description="Sulfatase N-terminal" evidence="8">
    <location>
        <begin position="290"/>
        <end position="562"/>
    </location>
</feature>
<dbReference type="InterPro" id="IPR017850">
    <property type="entry name" value="Alkaline_phosphatase_core_sf"/>
</dbReference>
<dbReference type="PANTHER" id="PTHR47371">
    <property type="entry name" value="LIPOTEICHOIC ACID SYNTHASE"/>
    <property type="match status" value="1"/>
</dbReference>
<feature type="transmembrane region" description="Helical" evidence="7">
    <location>
        <begin position="96"/>
        <end position="119"/>
    </location>
</feature>
<comment type="caution">
    <text evidence="9">The sequence shown here is derived from an EMBL/GenBank/DDBJ whole genome shotgun (WGS) entry which is preliminary data.</text>
</comment>
<keyword evidence="4 7" id="KW-0812">Transmembrane</keyword>
<gene>
    <name evidence="9" type="ORF">H9746_05500</name>
</gene>
<keyword evidence="6 7" id="KW-0472">Membrane</keyword>
<feature type="transmembrane region" description="Helical" evidence="7">
    <location>
        <begin position="67"/>
        <end position="84"/>
    </location>
</feature>
<sequence>MAFFEIKANGHYKRQLLTIRAAIIFFIVWLISDRFYIDNKAFAPLLAILCSFSSFITKPLHGFSKVFIPKFILVLGAPVCLLAVEILNNTNPFFDLSVTQCFFNLVWYYLVFGLLTLAFGKIKPSCVISTVFFTVIGVINHYVLEFRGRVIFPCDVFAWKTALNVSDNFDFTPDITMIGACLFTFAYLFLVLLLPHEPKAKRPKKQISLAICAISIVYMAAFFNTNMMKSFGIYSQQWKTQSNGFVLNFTVSLKYSMVNEPENYSNKAILNIIENTEPVTSDNNPQPVHIIAIMNESFADFSEYDVPYSADPTPFLHSLSENTIKGTMYSPVTGGGTANVEFEFLTGNSITFLPANSVAYQLYLKNNTPSLVSQLKSLGYSSVAYHPYKSSGWNRTSVYKWLGFDKQMYQEDTIDPYYIRGYISDQSDYENLYYLTDNAGDEPLFIFNVTMQNHSGYKLPWTNLDRSVWLTGDMENRYLDADQYFSLMRESDNALRNLISHYSNTDVPTMIIFFGDHQPPLTNSFYEEITGISMDNRNTSEVLKQYTTPFFIWTNYDIEEKQDVILSPWGLGVLAMKTANIELTGYQEFLYSLMNELPVITPAGYISANGEVFSSETFFPITRSYEFLIYNFLFDDERQDNFFFLE</sequence>
<evidence type="ECO:0000256" key="7">
    <source>
        <dbReference type="SAM" id="Phobius"/>
    </source>
</evidence>
<dbReference type="Gene3D" id="3.40.720.10">
    <property type="entry name" value="Alkaline Phosphatase, subunit A"/>
    <property type="match status" value="1"/>
</dbReference>
<dbReference type="EMBL" id="DXIE01000032">
    <property type="protein sequence ID" value="HIV62276.1"/>
    <property type="molecule type" value="Genomic_DNA"/>
</dbReference>
<dbReference type="InterPro" id="IPR050448">
    <property type="entry name" value="OpgB/LTA_synthase_biosynth"/>
</dbReference>
<dbReference type="SUPFAM" id="SSF53649">
    <property type="entry name" value="Alkaline phosphatase-like"/>
    <property type="match status" value="1"/>
</dbReference>
<dbReference type="Proteomes" id="UP000886808">
    <property type="component" value="Unassembled WGS sequence"/>
</dbReference>
<dbReference type="Pfam" id="PF00884">
    <property type="entry name" value="Sulfatase"/>
    <property type="match status" value="1"/>
</dbReference>
<evidence type="ECO:0000313" key="10">
    <source>
        <dbReference type="Proteomes" id="UP000886808"/>
    </source>
</evidence>
<evidence type="ECO:0000256" key="1">
    <source>
        <dbReference type="ARBA" id="ARBA00004651"/>
    </source>
</evidence>
<evidence type="ECO:0000256" key="2">
    <source>
        <dbReference type="ARBA" id="ARBA00004936"/>
    </source>
</evidence>
<feature type="transmembrane region" description="Helical" evidence="7">
    <location>
        <begin position="206"/>
        <end position="223"/>
    </location>
</feature>
<keyword evidence="5 7" id="KW-1133">Transmembrane helix</keyword>
<dbReference type="CDD" id="cd16015">
    <property type="entry name" value="LTA_synthase"/>
    <property type="match status" value="1"/>
</dbReference>